<evidence type="ECO:0000256" key="2">
    <source>
        <dbReference type="ARBA" id="ARBA00023235"/>
    </source>
</evidence>
<dbReference type="Proteomes" id="UP000630805">
    <property type="component" value="Unassembled WGS sequence"/>
</dbReference>
<dbReference type="InterPro" id="IPR001345">
    <property type="entry name" value="PG/BPGM_mutase_AS"/>
</dbReference>
<name>A0ABX2PX18_9RHOB</name>
<evidence type="ECO:0000313" key="4">
    <source>
        <dbReference type="EMBL" id="NVO58186.1"/>
    </source>
</evidence>
<dbReference type="InterPro" id="IPR029033">
    <property type="entry name" value="His_PPase_superfam"/>
</dbReference>
<dbReference type="PROSITE" id="PS00175">
    <property type="entry name" value="PG_MUTASE"/>
    <property type="match status" value="1"/>
</dbReference>
<accession>A0ABX2PX18</accession>
<dbReference type="SMART" id="SM00855">
    <property type="entry name" value="PGAM"/>
    <property type="match status" value="1"/>
</dbReference>
<dbReference type="InterPro" id="IPR013078">
    <property type="entry name" value="His_Pase_superF_clade-1"/>
</dbReference>
<dbReference type="PIRSF" id="PIRSF000709">
    <property type="entry name" value="6PFK_2-Ptase"/>
    <property type="match status" value="1"/>
</dbReference>
<evidence type="ECO:0000256" key="3">
    <source>
        <dbReference type="SAM" id="MobiDB-lite"/>
    </source>
</evidence>
<keyword evidence="2" id="KW-0413">Isomerase</keyword>
<dbReference type="PANTHER" id="PTHR48100">
    <property type="entry name" value="BROAD-SPECIFICITY PHOSPHATASE YOR283W-RELATED"/>
    <property type="match status" value="1"/>
</dbReference>
<feature type="region of interest" description="Disordered" evidence="3">
    <location>
        <begin position="21"/>
        <end position="41"/>
    </location>
</feature>
<sequence length="187" mass="21556">MSNYPDLFVLRHGETEWNTLGKFQGRKNSPLTETGKSQARKQNEILSRIPNQPSRVFVSPQERAQHTAKLAIAPHIETKPDARLMEIAFGQWEGVTRDYIRTQIDYPYEGHQWYFRSPKGESYEEICERVQSFLSEQDEPAIVVTHGVTSLVLRGIWLGLEMDQLLQLPRTQGCVFHLSQNTETILT</sequence>
<dbReference type="RefSeq" id="WP_176867229.1">
    <property type="nucleotide sequence ID" value="NZ_JABXWT010000019.1"/>
</dbReference>
<comment type="caution">
    <text evidence="4">The sequence shown here is derived from an EMBL/GenBank/DDBJ whole genome shotgun (WGS) entry which is preliminary data.</text>
</comment>
<dbReference type="Pfam" id="PF00300">
    <property type="entry name" value="His_Phos_1"/>
    <property type="match status" value="1"/>
</dbReference>
<feature type="compositionally biased region" description="Polar residues" evidence="3">
    <location>
        <begin position="26"/>
        <end position="37"/>
    </location>
</feature>
<keyword evidence="1" id="KW-0324">Glycolysis</keyword>
<organism evidence="4 5">
    <name type="scientific">Ruegeria haliotis</name>
    <dbReference type="NCBI Taxonomy" id="2747601"/>
    <lineage>
        <taxon>Bacteria</taxon>
        <taxon>Pseudomonadati</taxon>
        <taxon>Pseudomonadota</taxon>
        <taxon>Alphaproteobacteria</taxon>
        <taxon>Rhodobacterales</taxon>
        <taxon>Roseobacteraceae</taxon>
        <taxon>Ruegeria</taxon>
    </lineage>
</organism>
<dbReference type="InterPro" id="IPR050275">
    <property type="entry name" value="PGM_Phosphatase"/>
</dbReference>
<keyword evidence="5" id="KW-1185">Reference proteome</keyword>
<proteinExistence type="predicted"/>
<gene>
    <name evidence="4" type="ORF">HW561_20545</name>
</gene>
<dbReference type="SUPFAM" id="SSF53254">
    <property type="entry name" value="Phosphoglycerate mutase-like"/>
    <property type="match status" value="1"/>
</dbReference>
<dbReference type="PANTHER" id="PTHR48100:SF1">
    <property type="entry name" value="HISTIDINE PHOSPHATASE FAMILY PROTEIN-RELATED"/>
    <property type="match status" value="1"/>
</dbReference>
<evidence type="ECO:0000256" key="1">
    <source>
        <dbReference type="ARBA" id="ARBA00023152"/>
    </source>
</evidence>
<evidence type="ECO:0000313" key="5">
    <source>
        <dbReference type="Proteomes" id="UP000630805"/>
    </source>
</evidence>
<dbReference type="EMBL" id="JABXWT010000019">
    <property type="protein sequence ID" value="NVO58186.1"/>
    <property type="molecule type" value="Genomic_DNA"/>
</dbReference>
<dbReference type="Gene3D" id="3.40.50.1240">
    <property type="entry name" value="Phosphoglycerate mutase-like"/>
    <property type="match status" value="1"/>
</dbReference>
<dbReference type="CDD" id="cd07067">
    <property type="entry name" value="HP_PGM_like"/>
    <property type="match status" value="1"/>
</dbReference>
<protein>
    <submittedName>
        <fullName evidence="4">Histidine phosphatase family protein</fullName>
    </submittedName>
</protein>
<reference evidence="4 5" key="1">
    <citation type="submission" date="2020-06" db="EMBL/GenBank/DDBJ databases">
        <authorList>
            <person name="Cao W.R."/>
        </authorList>
    </citation>
    <scope>NUCLEOTIDE SEQUENCE [LARGE SCALE GENOMIC DNA]</scope>
    <source>
        <strain evidence="4 5">B1Z28</strain>
    </source>
</reference>